<evidence type="ECO:0000256" key="2">
    <source>
        <dbReference type="ARBA" id="ARBA00023015"/>
    </source>
</evidence>
<dbReference type="Pfam" id="PF00126">
    <property type="entry name" value="HTH_1"/>
    <property type="match status" value="1"/>
</dbReference>
<evidence type="ECO:0000256" key="1">
    <source>
        <dbReference type="ARBA" id="ARBA00009437"/>
    </source>
</evidence>
<dbReference type="InterPro" id="IPR036390">
    <property type="entry name" value="WH_DNA-bd_sf"/>
</dbReference>
<protein>
    <submittedName>
        <fullName evidence="6">LysR family transcriptional regulator</fullName>
    </submittedName>
</protein>
<dbReference type="Proteomes" id="UP000635996">
    <property type="component" value="Unassembled WGS sequence"/>
</dbReference>
<evidence type="ECO:0000256" key="4">
    <source>
        <dbReference type="ARBA" id="ARBA00023163"/>
    </source>
</evidence>
<keyword evidence="3" id="KW-0238">DNA-binding</keyword>
<organism evidence="6 7">
    <name type="scientific">Streptomyces thermoviolaceus subsp. thermoviolaceus</name>
    <dbReference type="NCBI Taxonomy" id="66860"/>
    <lineage>
        <taxon>Bacteria</taxon>
        <taxon>Bacillati</taxon>
        <taxon>Actinomycetota</taxon>
        <taxon>Actinomycetes</taxon>
        <taxon>Kitasatosporales</taxon>
        <taxon>Streptomycetaceae</taxon>
        <taxon>Streptomyces</taxon>
    </lineage>
</organism>
<keyword evidence="7" id="KW-1185">Reference proteome</keyword>
<keyword evidence="2" id="KW-0805">Transcription regulation</keyword>
<dbReference type="SUPFAM" id="SSF46785">
    <property type="entry name" value="Winged helix' DNA-binding domain"/>
    <property type="match status" value="1"/>
</dbReference>
<name>A0ABX0YW74_STRTL</name>
<dbReference type="Gene3D" id="3.40.190.290">
    <property type="match status" value="1"/>
</dbReference>
<dbReference type="SUPFAM" id="SSF53850">
    <property type="entry name" value="Periplasmic binding protein-like II"/>
    <property type="match status" value="1"/>
</dbReference>
<keyword evidence="4" id="KW-0804">Transcription</keyword>
<dbReference type="PANTHER" id="PTHR30419:SF8">
    <property type="entry name" value="NITROGEN ASSIMILATION TRANSCRIPTIONAL ACTIVATOR-RELATED"/>
    <property type="match status" value="1"/>
</dbReference>
<dbReference type="InterPro" id="IPR005119">
    <property type="entry name" value="LysR_subst-bd"/>
</dbReference>
<dbReference type="Gene3D" id="1.10.10.10">
    <property type="entry name" value="Winged helix-like DNA-binding domain superfamily/Winged helix DNA-binding domain"/>
    <property type="match status" value="1"/>
</dbReference>
<accession>A0ABX0YW74</accession>
<evidence type="ECO:0000259" key="5">
    <source>
        <dbReference type="PROSITE" id="PS50931"/>
    </source>
</evidence>
<dbReference type="InterPro" id="IPR050950">
    <property type="entry name" value="HTH-type_LysR_regulators"/>
</dbReference>
<comment type="caution">
    <text evidence="6">The sequence shown here is derived from an EMBL/GenBank/DDBJ whole genome shotgun (WGS) entry which is preliminary data.</text>
</comment>
<dbReference type="PRINTS" id="PR00039">
    <property type="entry name" value="HTHLYSR"/>
</dbReference>
<proteinExistence type="inferred from homology"/>
<comment type="similarity">
    <text evidence="1">Belongs to the LysR transcriptional regulatory family.</text>
</comment>
<dbReference type="PANTHER" id="PTHR30419">
    <property type="entry name" value="HTH-TYPE TRANSCRIPTIONAL REGULATOR YBHD"/>
    <property type="match status" value="1"/>
</dbReference>
<evidence type="ECO:0000256" key="3">
    <source>
        <dbReference type="ARBA" id="ARBA00023125"/>
    </source>
</evidence>
<dbReference type="CDD" id="cd08440">
    <property type="entry name" value="PBP2_LTTR_like_4"/>
    <property type="match status" value="1"/>
</dbReference>
<dbReference type="EMBL" id="JAATEL010000012">
    <property type="protein sequence ID" value="NJP15360.1"/>
    <property type="molecule type" value="Genomic_DNA"/>
</dbReference>
<dbReference type="PROSITE" id="PS50931">
    <property type="entry name" value="HTH_LYSR"/>
    <property type="match status" value="1"/>
</dbReference>
<dbReference type="InterPro" id="IPR000847">
    <property type="entry name" value="LysR_HTH_N"/>
</dbReference>
<evidence type="ECO:0000313" key="6">
    <source>
        <dbReference type="EMBL" id="NJP15360.1"/>
    </source>
</evidence>
<evidence type="ECO:0000313" key="7">
    <source>
        <dbReference type="Proteomes" id="UP000635996"/>
    </source>
</evidence>
<dbReference type="InterPro" id="IPR036388">
    <property type="entry name" value="WH-like_DNA-bd_sf"/>
</dbReference>
<reference evidence="6 7" key="1">
    <citation type="submission" date="2020-03" db="EMBL/GenBank/DDBJ databases">
        <title>WGS of actinomycetes isolated from Thailand.</title>
        <authorList>
            <person name="Thawai C."/>
        </authorList>
    </citation>
    <scope>NUCLEOTIDE SEQUENCE [LARGE SCALE GENOMIC DNA]</scope>
    <source>
        <strain evidence="6 7">NBRC 13905</strain>
    </source>
</reference>
<dbReference type="Pfam" id="PF03466">
    <property type="entry name" value="LysR_substrate"/>
    <property type="match status" value="1"/>
</dbReference>
<sequence>MDVSLSQMAVVDAVARHGSFSRAARELHVGQPVVSRTIALVERLLGTALFSRTTRAVELTDAGRAYVAIARQVLAAAEHGRRQWEGYRSGERGSVTVAVLPSVAATVLPEAVREFTRATAGRSVTVYDVPADEGVALLKEGKADLTICDAEQAADAGPFVESQVLATDDLYAVLPPDSRLAASAGVTWADLGREPFVALRSGTGVRALTDSGFAAAGTAPQALVTARGVTTVAGLVAAGIGVSAVPASVLPLLGFQDLVFRPLTGPTVTRSICLLSRVPATLAARAFAQEVGAAFARRATEGPTPSAL</sequence>
<feature type="domain" description="HTH lysR-type" evidence="5">
    <location>
        <begin position="1"/>
        <end position="60"/>
    </location>
</feature>
<dbReference type="RefSeq" id="WP_168131675.1">
    <property type="nucleotide sequence ID" value="NZ_BMVZ01000025.1"/>
</dbReference>
<gene>
    <name evidence="6" type="ORF">HCJ95_13920</name>
</gene>